<dbReference type="CDD" id="cd03788">
    <property type="entry name" value="GT20_TPS"/>
    <property type="match status" value="1"/>
</dbReference>
<evidence type="ECO:0000256" key="9">
    <source>
        <dbReference type="ARBA" id="ARBA00069974"/>
    </source>
</evidence>
<evidence type="ECO:0000256" key="5">
    <source>
        <dbReference type="ARBA" id="ARBA00052754"/>
    </source>
</evidence>
<comment type="catalytic activity">
    <reaction evidence="5">
        <text>ADP-alpha-D-glucose + sn-glycerol 3-phosphate = 2-O-(alpha-D-glucopyranosyl)-sn-glycerol 3-phosphate + ADP + H(+)</text>
        <dbReference type="Rhea" id="RHEA:12881"/>
        <dbReference type="ChEBI" id="CHEBI:15378"/>
        <dbReference type="ChEBI" id="CHEBI:57498"/>
        <dbReference type="ChEBI" id="CHEBI:57597"/>
        <dbReference type="ChEBI" id="CHEBI:87089"/>
        <dbReference type="ChEBI" id="CHEBI:456216"/>
        <dbReference type="EC" id="2.4.1.213"/>
    </reaction>
</comment>
<dbReference type="NCBIfam" id="TIGR01484">
    <property type="entry name" value="HAD-SF-IIB"/>
    <property type="match status" value="1"/>
</dbReference>
<dbReference type="GO" id="GO:0004805">
    <property type="term" value="F:trehalose-phosphatase activity"/>
    <property type="evidence" value="ECO:0007669"/>
    <property type="project" value="TreeGrafter"/>
</dbReference>
<comment type="similarity">
    <text evidence="2">Belongs to the glycosyltransferase 20 family.</text>
</comment>
<dbReference type="Pfam" id="PF00982">
    <property type="entry name" value="Glyco_transf_20"/>
    <property type="match status" value="1"/>
</dbReference>
<dbReference type="OrthoDB" id="9761633at2"/>
<dbReference type="Proteomes" id="UP000294752">
    <property type="component" value="Unassembled WGS sequence"/>
</dbReference>
<evidence type="ECO:0000313" key="11">
    <source>
        <dbReference type="EMBL" id="TDS13128.1"/>
    </source>
</evidence>
<dbReference type="AlphaFoldDB" id="A0A4V3E1G3"/>
<evidence type="ECO:0000256" key="3">
    <source>
        <dbReference type="ARBA" id="ARBA00022676"/>
    </source>
</evidence>
<organism evidence="11 12">
    <name type="scientific">Sphingobacterium paludis</name>
    <dbReference type="NCBI Taxonomy" id="1476465"/>
    <lineage>
        <taxon>Bacteria</taxon>
        <taxon>Pseudomonadati</taxon>
        <taxon>Bacteroidota</taxon>
        <taxon>Sphingobacteriia</taxon>
        <taxon>Sphingobacteriales</taxon>
        <taxon>Sphingobacteriaceae</taxon>
        <taxon>Sphingobacterium</taxon>
    </lineage>
</organism>
<dbReference type="Gene3D" id="3.40.50.2000">
    <property type="entry name" value="Glycogen Phosphorylase B"/>
    <property type="match status" value="2"/>
</dbReference>
<dbReference type="NCBIfam" id="TIGR00685">
    <property type="entry name" value="T6PP"/>
    <property type="match status" value="1"/>
</dbReference>
<proteinExistence type="inferred from homology"/>
<dbReference type="GO" id="GO:0003825">
    <property type="term" value="F:alpha,alpha-trehalose-phosphate synthase (UDP-forming) activity"/>
    <property type="evidence" value="ECO:0007669"/>
    <property type="project" value="TreeGrafter"/>
</dbReference>
<dbReference type="InterPro" id="IPR036412">
    <property type="entry name" value="HAD-like_sf"/>
</dbReference>
<comment type="caution">
    <text evidence="11">The sequence shown here is derived from an EMBL/GenBank/DDBJ whole genome shotgun (WGS) entry which is preliminary data.</text>
</comment>
<evidence type="ECO:0000256" key="1">
    <source>
        <dbReference type="ARBA" id="ARBA00006330"/>
    </source>
</evidence>
<comment type="function">
    <text evidence="6">Involved in salt tolerance by producing GG-phosphate from ADP-glucose and glycerol-3-phosphate (G3P), an intermediate in the synthesis of the osmolyte glucosylglycerol (GG).</text>
</comment>
<dbReference type="PANTHER" id="PTHR10788:SF106">
    <property type="entry name" value="BCDNA.GH08860"/>
    <property type="match status" value="1"/>
</dbReference>
<evidence type="ECO:0000256" key="2">
    <source>
        <dbReference type="ARBA" id="ARBA00008799"/>
    </source>
</evidence>
<reference evidence="11 12" key="1">
    <citation type="submission" date="2019-03" db="EMBL/GenBank/DDBJ databases">
        <title>Genomic Encyclopedia of Type Strains, Phase III (KMG-III): the genomes of soil and plant-associated and newly described type strains.</title>
        <authorList>
            <person name="Whitman W."/>
        </authorList>
    </citation>
    <scope>NUCLEOTIDE SEQUENCE [LARGE SCALE GENOMIC DNA]</scope>
    <source>
        <strain evidence="11 12">CGMCC 1.12801</strain>
    </source>
</reference>
<comment type="similarity">
    <text evidence="1">In the C-terminal section; belongs to the trehalose phosphatase family.</text>
</comment>
<dbReference type="Gene3D" id="3.30.70.1020">
    <property type="entry name" value="Trehalose-6-phosphate phosphatase related protein, domain 2"/>
    <property type="match status" value="1"/>
</dbReference>
<keyword evidence="4" id="KW-0808">Transferase</keyword>
<dbReference type="InterPro" id="IPR003337">
    <property type="entry name" value="Trehalose_PPase"/>
</dbReference>
<dbReference type="InterPro" id="IPR001830">
    <property type="entry name" value="Glyco_trans_20"/>
</dbReference>
<name>A0A4V3E1G3_9SPHI</name>
<dbReference type="FunFam" id="3.40.50.2000:FF:000010">
    <property type="entry name" value="Alpha,alpha-trehalose-phosphate synthase"/>
    <property type="match status" value="1"/>
</dbReference>
<dbReference type="SUPFAM" id="SSF56784">
    <property type="entry name" value="HAD-like"/>
    <property type="match status" value="1"/>
</dbReference>
<comment type="pathway">
    <text evidence="7">Glycan metabolism; glucosylglycerol biosynthesis.</text>
</comment>
<protein>
    <recommendedName>
        <fullName evidence="9">Glucosylglycerol-phosphate synthase</fullName>
        <ecNumber evidence="8">2.4.1.213</ecNumber>
    </recommendedName>
    <alternativeName>
        <fullName evidence="10">Glucosyl-glycerol-phosphate synthase</fullName>
    </alternativeName>
</protein>
<accession>A0A4V3E1G3</accession>
<dbReference type="GO" id="GO:0005992">
    <property type="term" value="P:trehalose biosynthetic process"/>
    <property type="evidence" value="ECO:0007669"/>
    <property type="project" value="InterPro"/>
</dbReference>
<dbReference type="RefSeq" id="WP_133640620.1">
    <property type="nucleotide sequence ID" value="NZ_SNZV01000005.1"/>
</dbReference>
<evidence type="ECO:0000256" key="4">
    <source>
        <dbReference type="ARBA" id="ARBA00022679"/>
    </source>
</evidence>
<evidence type="ECO:0000256" key="10">
    <source>
        <dbReference type="ARBA" id="ARBA00080497"/>
    </source>
</evidence>
<keyword evidence="12" id="KW-1185">Reference proteome</keyword>
<dbReference type="EC" id="2.4.1.213" evidence="8"/>
<dbReference type="NCBIfam" id="NF011071">
    <property type="entry name" value="PRK14501.1"/>
    <property type="match status" value="1"/>
</dbReference>
<gene>
    <name evidence="11" type="ORF">B0I21_105262</name>
</gene>
<evidence type="ECO:0000256" key="7">
    <source>
        <dbReference type="ARBA" id="ARBA00060702"/>
    </source>
</evidence>
<keyword evidence="3" id="KW-0328">Glycosyltransferase</keyword>
<dbReference type="GO" id="GO:0033828">
    <property type="term" value="F:glucosylglycerol-phosphate synthase activity"/>
    <property type="evidence" value="ECO:0007669"/>
    <property type="project" value="UniProtKB-EC"/>
</dbReference>
<evidence type="ECO:0000256" key="6">
    <source>
        <dbReference type="ARBA" id="ARBA00055920"/>
    </source>
</evidence>
<dbReference type="EMBL" id="SNZV01000005">
    <property type="protein sequence ID" value="TDS13128.1"/>
    <property type="molecule type" value="Genomic_DNA"/>
</dbReference>
<sequence>MRNKKTVIISNRLPVRVERRDHELHFIPSEGGLATGLGSIYQQEGNIWVGWPGFVPENEQEEAITRAKLAELNLVPVFLTEEELQGYYEGFSNEVLWPIFHYRLSYAVYNSDNWRTYQEVNRKFAAVVNEQNPSDKDEVWIHDYQLMLLPQLVREQHPEIAIGYFQHIPFPPDEVFRSIPWRDELIKGVLGADLVAFHTYNDSQHFLNACTHLLGLPIQNNCLHVDGRSVYAEVYPMGIDFEKFSELAESAPIQHRAQEIRNYYKDRKFILSIDRLDYSKGIIERLQAFESLLQEYPDLREKVVLYMLVVPSRDTVPQYRLLRDEIDRAVGHINSVYGINEWQPIAYYYNSFPVEELSALYVAADVCLVTSIRDGMNLVCKEYVASKEHTNGVLVLSELAGASKELLEAIQVNPNSIDQIREALRAAIAMPEEEQRERMQDSIEIVKKFNIRHWVKIFFNRLHEIKTLQKQEMARRVRSEVKESISERYRSAQRRLFFLDYDGTLIGFHKDADAASPTESLYRTLERLQSNPANQIVIISGRPHETLDRWFGHKEYFLVAEHGAWSNYPHREWHGKSHISTRWKIPVKHIMNKFANRTAGAIVEEKTYSLAWHYRKTQTGLGHLRSQELVDSLRYLIPHHGLQLLLGDKVIEVKSSELNKGKAAKEVVAHYKPDFIFAIGDDATDEDMFLELPEEAITVKVGNKKSAAQYYVESQEEAVSLIDYFATSNLDQLNDAKTHAQHPKIIT</sequence>
<evidence type="ECO:0000313" key="12">
    <source>
        <dbReference type="Proteomes" id="UP000294752"/>
    </source>
</evidence>
<dbReference type="InterPro" id="IPR023214">
    <property type="entry name" value="HAD_sf"/>
</dbReference>
<dbReference type="Pfam" id="PF02358">
    <property type="entry name" value="Trehalose_PPase"/>
    <property type="match status" value="1"/>
</dbReference>
<dbReference type="Gene3D" id="3.40.50.1000">
    <property type="entry name" value="HAD superfamily/HAD-like"/>
    <property type="match status" value="1"/>
</dbReference>
<dbReference type="PANTHER" id="PTHR10788">
    <property type="entry name" value="TREHALOSE-6-PHOSPHATE SYNTHASE"/>
    <property type="match status" value="1"/>
</dbReference>
<dbReference type="InterPro" id="IPR006379">
    <property type="entry name" value="HAD-SF_hydro_IIB"/>
</dbReference>
<dbReference type="CDD" id="cd01627">
    <property type="entry name" value="HAD_TPP"/>
    <property type="match status" value="1"/>
</dbReference>
<dbReference type="SUPFAM" id="SSF53756">
    <property type="entry name" value="UDP-Glycosyltransferase/glycogen phosphorylase"/>
    <property type="match status" value="1"/>
</dbReference>
<dbReference type="GO" id="GO:0005829">
    <property type="term" value="C:cytosol"/>
    <property type="evidence" value="ECO:0007669"/>
    <property type="project" value="TreeGrafter"/>
</dbReference>
<evidence type="ECO:0000256" key="8">
    <source>
        <dbReference type="ARBA" id="ARBA00066821"/>
    </source>
</evidence>